<comment type="similarity">
    <text evidence="1">Belongs to the AB hydrolase superfamily. AB hydrolase 4 family.</text>
</comment>
<dbReference type="PANTHER" id="PTHR10794">
    <property type="entry name" value="ABHYDROLASE DOMAIN-CONTAINING PROTEIN"/>
    <property type="match status" value="1"/>
</dbReference>
<sequence length="192" mass="21810">MLTNYCGEEGDKCLLKAAVVCSNPFNLEVVSRALLRTYIGKFAYLRAMGDYDLIMNTTTLTEFDTEVHCKPWGYPTVFSYYRDASSSDSVLAIKIPFLAPHAVDDPIAVNEAVPYEEFCKNPPTILCTTSLGGHLGWFETNGDRWHAKPVRDFLNRFAFDIDFNHKAQDNDCKIKSPKQSMCFDPMRRKVNT</sequence>
<keyword evidence="3" id="KW-1185">Reference proteome</keyword>
<name>A0A9N9YMX0_9HYPO</name>
<proteinExistence type="inferred from homology"/>
<accession>A0A9N9YMX0</accession>
<gene>
    <name evidence="2" type="ORF">CRHIZ90672A_00003608</name>
</gene>
<dbReference type="EMBL" id="CABFNQ020000726">
    <property type="protein sequence ID" value="CAH0027085.1"/>
    <property type="molecule type" value="Genomic_DNA"/>
</dbReference>
<dbReference type="SUPFAM" id="SSF53474">
    <property type="entry name" value="alpha/beta-Hydrolases"/>
    <property type="match status" value="1"/>
</dbReference>
<evidence type="ECO:0000256" key="1">
    <source>
        <dbReference type="ARBA" id="ARBA00010884"/>
    </source>
</evidence>
<organism evidence="2 3">
    <name type="scientific">Clonostachys rhizophaga</name>
    <dbReference type="NCBI Taxonomy" id="160324"/>
    <lineage>
        <taxon>Eukaryota</taxon>
        <taxon>Fungi</taxon>
        <taxon>Dikarya</taxon>
        <taxon>Ascomycota</taxon>
        <taxon>Pezizomycotina</taxon>
        <taxon>Sordariomycetes</taxon>
        <taxon>Hypocreomycetidae</taxon>
        <taxon>Hypocreales</taxon>
        <taxon>Bionectriaceae</taxon>
        <taxon>Clonostachys</taxon>
    </lineage>
</organism>
<dbReference type="AlphaFoldDB" id="A0A9N9YMX0"/>
<evidence type="ECO:0000313" key="3">
    <source>
        <dbReference type="Proteomes" id="UP000696573"/>
    </source>
</evidence>
<dbReference type="InterPro" id="IPR050960">
    <property type="entry name" value="AB_hydrolase_4_sf"/>
</dbReference>
<protein>
    <submittedName>
        <fullName evidence="2">Uncharacterized protein</fullName>
    </submittedName>
</protein>
<dbReference type="InterPro" id="IPR029058">
    <property type="entry name" value="AB_hydrolase_fold"/>
</dbReference>
<dbReference type="Proteomes" id="UP000696573">
    <property type="component" value="Unassembled WGS sequence"/>
</dbReference>
<evidence type="ECO:0000313" key="2">
    <source>
        <dbReference type="EMBL" id="CAH0027085.1"/>
    </source>
</evidence>
<dbReference type="GO" id="GO:0047372">
    <property type="term" value="F:monoacylglycerol lipase activity"/>
    <property type="evidence" value="ECO:0007669"/>
    <property type="project" value="TreeGrafter"/>
</dbReference>
<dbReference type="GO" id="GO:0008126">
    <property type="term" value="F:acetylesterase activity"/>
    <property type="evidence" value="ECO:0007669"/>
    <property type="project" value="TreeGrafter"/>
</dbReference>
<comment type="caution">
    <text evidence="2">The sequence shown here is derived from an EMBL/GenBank/DDBJ whole genome shotgun (WGS) entry which is preliminary data.</text>
</comment>
<dbReference type="GO" id="GO:0051793">
    <property type="term" value="P:medium-chain fatty acid catabolic process"/>
    <property type="evidence" value="ECO:0007669"/>
    <property type="project" value="TreeGrafter"/>
</dbReference>
<dbReference type="OrthoDB" id="5954035at2759"/>
<dbReference type="GO" id="GO:0051792">
    <property type="term" value="P:medium-chain fatty acid biosynthetic process"/>
    <property type="evidence" value="ECO:0007669"/>
    <property type="project" value="TreeGrafter"/>
</dbReference>
<reference evidence="2" key="1">
    <citation type="submission" date="2021-10" db="EMBL/GenBank/DDBJ databases">
        <authorList>
            <person name="Piombo E."/>
        </authorList>
    </citation>
    <scope>NUCLEOTIDE SEQUENCE</scope>
</reference>
<dbReference type="PANTHER" id="PTHR10794:SF63">
    <property type="entry name" value="ALPHA_BETA HYDROLASE 1, ISOFORM A"/>
    <property type="match status" value="1"/>
</dbReference>